<dbReference type="AlphaFoldDB" id="W9XKY0"/>
<dbReference type="eggNOG" id="ENOG502SN3J">
    <property type="taxonomic scope" value="Eukaryota"/>
</dbReference>
<dbReference type="Pfam" id="PF20717">
    <property type="entry name" value="DUF6829"/>
    <property type="match status" value="1"/>
</dbReference>
<evidence type="ECO:0000313" key="3">
    <source>
        <dbReference type="Proteomes" id="UP000019478"/>
    </source>
</evidence>
<proteinExistence type="predicted"/>
<dbReference type="GeneID" id="19173946"/>
<name>W9XKY0_9EURO</name>
<dbReference type="STRING" id="1182542.W9XKY0"/>
<dbReference type="InterPro" id="IPR049232">
    <property type="entry name" value="DUF6829"/>
</dbReference>
<sequence>MTKDGKDKGYRQASRNTLTKILTAGISLVRLRKDRASASSMSHPGPQSASKQTSLTTHRPDPESHLPLPQASKMMDDSDQQRHALRQAIEGGSFWTIPDLELLRMIRREFPKELERLRNATFLRDPNAPRPKGLSISESLYGQDYAEVNRTLVGVLALRWLWNNQYETFVGSQSPAPVVLKHESFDWLRSLFSGKLRSPEDIYTLITSMVINDLGKDPDLATDYARLKGIDISKVNHDMILYHAAGAGLVPALNRLTKQNRDVLLAGMKLGSDFNFGQLAQAENAPASLAGLLQMHGHDWAFEMRFMEQVLDLAGAAGHEDWTYAKKMIEPIFQSYRNVYDVAHAIIGGKTGLRAGYDIILMRKLELLHKTGYPRQFDIRVPADRATLRLFCLGNTIHEQNADMYFVAFTQSVSEEIRHTLIHGLNVDGSVDEPAVQPTYMPAMLTKAVGNTSNGTHEEKTQAIVALLRYLARCLVVDRTSLEKLPRGVTVIERDVRKISPVLDSKTFKENPDVLDGEDIPEDQVANLAPEYGFRLEVQ</sequence>
<protein>
    <submittedName>
        <fullName evidence="2">Uncharacterized protein</fullName>
    </submittedName>
</protein>
<reference evidence="2 3" key="1">
    <citation type="submission" date="2013-03" db="EMBL/GenBank/DDBJ databases">
        <title>The Genome Sequence of Capronia epimyces CBS 606.96.</title>
        <authorList>
            <consortium name="The Broad Institute Genomics Platform"/>
            <person name="Cuomo C."/>
            <person name="de Hoog S."/>
            <person name="Gorbushina A."/>
            <person name="Walker B."/>
            <person name="Young S.K."/>
            <person name="Zeng Q."/>
            <person name="Gargeya S."/>
            <person name="Fitzgerald M."/>
            <person name="Haas B."/>
            <person name="Abouelleil A."/>
            <person name="Allen A.W."/>
            <person name="Alvarado L."/>
            <person name="Arachchi H.M."/>
            <person name="Berlin A.M."/>
            <person name="Chapman S.B."/>
            <person name="Gainer-Dewar J."/>
            <person name="Goldberg J."/>
            <person name="Griggs A."/>
            <person name="Gujja S."/>
            <person name="Hansen M."/>
            <person name="Howarth C."/>
            <person name="Imamovic A."/>
            <person name="Ireland A."/>
            <person name="Larimer J."/>
            <person name="McCowan C."/>
            <person name="Murphy C."/>
            <person name="Pearson M."/>
            <person name="Poon T.W."/>
            <person name="Priest M."/>
            <person name="Roberts A."/>
            <person name="Saif S."/>
            <person name="Shea T."/>
            <person name="Sisk P."/>
            <person name="Sykes S."/>
            <person name="Wortman J."/>
            <person name="Nusbaum C."/>
            <person name="Birren B."/>
        </authorList>
    </citation>
    <scope>NUCLEOTIDE SEQUENCE [LARGE SCALE GENOMIC DNA]</scope>
    <source>
        <strain evidence="2 3">CBS 606.96</strain>
    </source>
</reference>
<dbReference type="RefSeq" id="XP_007738146.1">
    <property type="nucleotide sequence ID" value="XM_007739956.1"/>
</dbReference>
<keyword evidence="3" id="KW-1185">Reference proteome</keyword>
<feature type="compositionally biased region" description="Polar residues" evidence="1">
    <location>
        <begin position="37"/>
        <end position="57"/>
    </location>
</feature>
<feature type="region of interest" description="Disordered" evidence="1">
    <location>
        <begin position="33"/>
        <end position="81"/>
    </location>
</feature>
<dbReference type="Proteomes" id="UP000019478">
    <property type="component" value="Unassembled WGS sequence"/>
</dbReference>
<organism evidence="2 3">
    <name type="scientific">Capronia epimyces CBS 606.96</name>
    <dbReference type="NCBI Taxonomy" id="1182542"/>
    <lineage>
        <taxon>Eukaryota</taxon>
        <taxon>Fungi</taxon>
        <taxon>Dikarya</taxon>
        <taxon>Ascomycota</taxon>
        <taxon>Pezizomycotina</taxon>
        <taxon>Eurotiomycetes</taxon>
        <taxon>Chaetothyriomycetidae</taxon>
        <taxon>Chaetothyriales</taxon>
        <taxon>Herpotrichiellaceae</taxon>
        <taxon>Capronia</taxon>
    </lineage>
</organism>
<dbReference type="EMBL" id="AMGY01000010">
    <property type="protein sequence ID" value="EXJ77636.1"/>
    <property type="molecule type" value="Genomic_DNA"/>
</dbReference>
<evidence type="ECO:0000313" key="2">
    <source>
        <dbReference type="EMBL" id="EXJ77636.1"/>
    </source>
</evidence>
<accession>W9XKY0</accession>
<gene>
    <name evidence="2" type="ORF">A1O3_09864</name>
</gene>
<dbReference type="HOGENOM" id="CLU_046299_0_0_1"/>
<comment type="caution">
    <text evidence="2">The sequence shown here is derived from an EMBL/GenBank/DDBJ whole genome shotgun (WGS) entry which is preliminary data.</text>
</comment>
<dbReference type="OrthoDB" id="5295627at2759"/>
<evidence type="ECO:0000256" key="1">
    <source>
        <dbReference type="SAM" id="MobiDB-lite"/>
    </source>
</evidence>